<dbReference type="Gene3D" id="1.10.10.10">
    <property type="entry name" value="Winged helix-like DNA-binding domain superfamily/Winged helix DNA-binding domain"/>
    <property type="match status" value="1"/>
</dbReference>
<dbReference type="SUPFAM" id="SSF52172">
    <property type="entry name" value="CheY-like"/>
    <property type="match status" value="1"/>
</dbReference>
<dbReference type="KEGG" id="pum:HGP31_19915"/>
<gene>
    <name evidence="8" type="ORF">HGP31_19915</name>
    <name evidence="7" type="ORF">PSUM_08605</name>
</gene>
<dbReference type="PANTHER" id="PTHR44688">
    <property type="entry name" value="DNA-BINDING TRANSCRIPTIONAL ACTIVATOR DEVR_DOSR"/>
    <property type="match status" value="1"/>
</dbReference>
<dbReference type="InterPro" id="IPR001789">
    <property type="entry name" value="Sig_transdc_resp-reg_receiver"/>
</dbReference>
<evidence type="ECO:0000313" key="8">
    <source>
        <dbReference type="EMBL" id="QJC80481.1"/>
    </source>
</evidence>
<reference evidence="7 9" key="1">
    <citation type="submission" date="2017-06" db="EMBL/GenBank/DDBJ databases">
        <authorList>
            <person name="Furmanczyk E.M."/>
        </authorList>
    </citation>
    <scope>NUCLEOTIDE SEQUENCE [LARGE SCALE GENOMIC DNA]</scope>
    <source>
        <strain evidence="7 9">DSM 16611</strain>
    </source>
</reference>
<dbReference type="PROSITE" id="PS50043">
    <property type="entry name" value="HTH_LUXR_2"/>
    <property type="match status" value="1"/>
</dbReference>
<dbReference type="PANTHER" id="PTHR44688:SF16">
    <property type="entry name" value="DNA-BINDING TRANSCRIPTIONAL ACTIVATOR DEVR_DOSR"/>
    <property type="match status" value="1"/>
</dbReference>
<keyword evidence="2 7" id="KW-0238">DNA-binding</keyword>
<dbReference type="CDD" id="cd17537">
    <property type="entry name" value="REC_FixJ"/>
    <property type="match status" value="1"/>
</dbReference>
<dbReference type="GO" id="GO:0000160">
    <property type="term" value="P:phosphorelay signal transduction system"/>
    <property type="evidence" value="ECO:0007669"/>
    <property type="project" value="InterPro"/>
</dbReference>
<feature type="domain" description="HTH luxR-type" evidence="5">
    <location>
        <begin position="146"/>
        <end position="211"/>
    </location>
</feature>
<dbReference type="GO" id="GO:0003677">
    <property type="term" value="F:DNA binding"/>
    <property type="evidence" value="ECO:0007669"/>
    <property type="project" value="UniProtKB-KW"/>
</dbReference>
<evidence type="ECO:0000256" key="2">
    <source>
        <dbReference type="ARBA" id="ARBA00023125"/>
    </source>
</evidence>
<reference evidence="8 10" key="2">
    <citation type="submission" date="2020-04" db="EMBL/GenBank/DDBJ databases">
        <authorList>
            <person name="Yao Y."/>
            <person name="He Z."/>
        </authorList>
    </citation>
    <scope>NUCLEOTIDE SEQUENCE [LARGE SCALE GENOMIC DNA]</scope>
    <source>
        <strain evidence="8 10">CY-1</strain>
    </source>
</reference>
<dbReference type="AlphaFoldDB" id="A0AAE6ZYJ3"/>
<evidence type="ECO:0000313" key="10">
    <source>
        <dbReference type="Proteomes" id="UP000501367"/>
    </source>
</evidence>
<evidence type="ECO:0000313" key="9">
    <source>
        <dbReference type="Proteomes" id="UP000215455"/>
    </source>
</evidence>
<dbReference type="PROSITE" id="PS50110">
    <property type="entry name" value="RESPONSE_REGULATORY"/>
    <property type="match status" value="1"/>
</dbReference>
<feature type="domain" description="Response regulatory" evidence="6">
    <location>
        <begin position="16"/>
        <end position="130"/>
    </location>
</feature>
<keyword evidence="4" id="KW-0597">Phosphoprotein</keyword>
<keyword evidence="1" id="KW-0805">Transcription regulation</keyword>
<dbReference type="InterPro" id="IPR036388">
    <property type="entry name" value="WH-like_DNA-bd_sf"/>
</dbReference>
<name>A0AAE6ZYJ3_9PSED</name>
<organism evidence="8 10">
    <name type="scientific">Pseudomonas umsongensis</name>
    <dbReference type="NCBI Taxonomy" id="198618"/>
    <lineage>
        <taxon>Bacteria</taxon>
        <taxon>Pseudomonadati</taxon>
        <taxon>Pseudomonadota</taxon>
        <taxon>Gammaproteobacteria</taxon>
        <taxon>Pseudomonadales</taxon>
        <taxon>Pseudomonadaceae</taxon>
        <taxon>Pseudomonas</taxon>
    </lineage>
</organism>
<evidence type="ECO:0000256" key="4">
    <source>
        <dbReference type="PROSITE-ProRule" id="PRU00169"/>
    </source>
</evidence>
<dbReference type="Gene3D" id="3.40.50.2300">
    <property type="match status" value="1"/>
</dbReference>
<dbReference type="SMART" id="SM00448">
    <property type="entry name" value="REC"/>
    <property type="match status" value="1"/>
</dbReference>
<evidence type="ECO:0000259" key="6">
    <source>
        <dbReference type="PROSITE" id="PS50110"/>
    </source>
</evidence>
<dbReference type="Pfam" id="PF00072">
    <property type="entry name" value="Response_reg"/>
    <property type="match status" value="1"/>
</dbReference>
<evidence type="ECO:0000259" key="5">
    <source>
        <dbReference type="PROSITE" id="PS50043"/>
    </source>
</evidence>
<proteinExistence type="predicted"/>
<dbReference type="GeneID" id="72195876"/>
<dbReference type="CDD" id="cd06170">
    <property type="entry name" value="LuxR_C_like"/>
    <property type="match status" value="1"/>
</dbReference>
<evidence type="ECO:0000313" key="7">
    <source>
        <dbReference type="EMBL" id="OXR35903.1"/>
    </source>
</evidence>
<keyword evidence="9" id="KW-1185">Reference proteome</keyword>
<accession>A0AAE6ZYJ3</accession>
<dbReference type="Proteomes" id="UP000501367">
    <property type="component" value="Chromosome"/>
</dbReference>
<feature type="modified residue" description="4-aspartylphosphate" evidence="4">
    <location>
        <position position="65"/>
    </location>
</feature>
<sequence length="217" mass="24045">MNERQSLNQINHTESMVFIVDDDAPLRESLGSLLRSIGLRVELFGSVADFMQYQRPDTDSCLVLDVRLQGSSGLDFQNELAVAGIKVPIVFITGYGDIAMTVRAMKAGAVDFLTKPFREQDLIDAVCAAHGRDKQRRESERHAEQLQARHQTLTAREQTVMTLATSGLMNKQIAGEIGLSEITVKIHRGQAMRKMGARSFADLVRMAEVLSARPASR</sequence>
<dbReference type="GO" id="GO:0006355">
    <property type="term" value="P:regulation of DNA-templated transcription"/>
    <property type="evidence" value="ECO:0007669"/>
    <property type="project" value="InterPro"/>
</dbReference>
<dbReference type="Pfam" id="PF00196">
    <property type="entry name" value="GerE"/>
    <property type="match status" value="1"/>
</dbReference>
<dbReference type="InterPro" id="IPR011006">
    <property type="entry name" value="CheY-like_superfamily"/>
</dbReference>
<dbReference type="Proteomes" id="UP000215455">
    <property type="component" value="Unassembled WGS sequence"/>
</dbReference>
<dbReference type="SMART" id="SM00421">
    <property type="entry name" value="HTH_LUXR"/>
    <property type="match status" value="1"/>
</dbReference>
<evidence type="ECO:0000256" key="3">
    <source>
        <dbReference type="ARBA" id="ARBA00023163"/>
    </source>
</evidence>
<dbReference type="RefSeq" id="WP_083349358.1">
    <property type="nucleotide sequence ID" value="NZ_CP051487.1"/>
</dbReference>
<keyword evidence="3" id="KW-0804">Transcription</keyword>
<evidence type="ECO:0000256" key="1">
    <source>
        <dbReference type="ARBA" id="ARBA00023015"/>
    </source>
</evidence>
<dbReference type="EMBL" id="CP051487">
    <property type="protein sequence ID" value="QJC80481.1"/>
    <property type="molecule type" value="Genomic_DNA"/>
</dbReference>
<dbReference type="PRINTS" id="PR00038">
    <property type="entry name" value="HTHLUXR"/>
</dbReference>
<dbReference type="InterPro" id="IPR000792">
    <property type="entry name" value="Tscrpt_reg_LuxR_C"/>
</dbReference>
<protein>
    <submittedName>
        <fullName evidence="7">DNA-binding response regulator</fullName>
    </submittedName>
    <submittedName>
        <fullName evidence="8">Response regulator transcription factor</fullName>
    </submittedName>
</protein>
<dbReference type="EMBL" id="NIWU01000001">
    <property type="protein sequence ID" value="OXR35903.1"/>
    <property type="molecule type" value="Genomic_DNA"/>
</dbReference>